<gene>
    <name evidence="1" type="ORF">DPMN_168904</name>
</gene>
<name>A0A9D4F7F9_DREPO</name>
<keyword evidence="2" id="KW-1185">Reference proteome</keyword>
<evidence type="ECO:0000313" key="2">
    <source>
        <dbReference type="Proteomes" id="UP000828390"/>
    </source>
</evidence>
<protein>
    <submittedName>
        <fullName evidence="1">Uncharacterized protein</fullName>
    </submittedName>
</protein>
<dbReference type="Proteomes" id="UP000828390">
    <property type="component" value="Unassembled WGS sequence"/>
</dbReference>
<dbReference type="AlphaFoldDB" id="A0A9D4F7F9"/>
<accession>A0A9D4F7F9</accession>
<reference evidence="1" key="2">
    <citation type="submission" date="2020-11" db="EMBL/GenBank/DDBJ databases">
        <authorList>
            <person name="McCartney M.A."/>
            <person name="Auch B."/>
            <person name="Kono T."/>
            <person name="Mallez S."/>
            <person name="Becker A."/>
            <person name="Gohl D.M."/>
            <person name="Silverstein K.A.T."/>
            <person name="Koren S."/>
            <person name="Bechman K.B."/>
            <person name="Herman A."/>
            <person name="Abrahante J.E."/>
            <person name="Garbe J."/>
        </authorList>
    </citation>
    <scope>NUCLEOTIDE SEQUENCE</scope>
    <source>
        <strain evidence="1">Duluth1</strain>
        <tissue evidence="1">Whole animal</tissue>
    </source>
</reference>
<dbReference type="EMBL" id="JAIWYP010000008">
    <property type="protein sequence ID" value="KAH3790697.1"/>
    <property type="molecule type" value="Genomic_DNA"/>
</dbReference>
<sequence>MECCVSWITGTLHCVERDKIYANITTGLNNKLHVQCLGNDSPVLWVSLHGLNINSLSLSGQFRGLTVNHVESFSPYLSSLTQLETLRISEDEDGPGLWETLCDRYIKSLNFESGGLRLNHGESFSQ</sequence>
<comment type="caution">
    <text evidence="1">The sequence shown here is derived from an EMBL/GenBank/DDBJ whole genome shotgun (WGS) entry which is preliminary data.</text>
</comment>
<proteinExistence type="predicted"/>
<organism evidence="1 2">
    <name type="scientific">Dreissena polymorpha</name>
    <name type="common">Zebra mussel</name>
    <name type="synonym">Mytilus polymorpha</name>
    <dbReference type="NCBI Taxonomy" id="45954"/>
    <lineage>
        <taxon>Eukaryota</taxon>
        <taxon>Metazoa</taxon>
        <taxon>Spiralia</taxon>
        <taxon>Lophotrochozoa</taxon>
        <taxon>Mollusca</taxon>
        <taxon>Bivalvia</taxon>
        <taxon>Autobranchia</taxon>
        <taxon>Heteroconchia</taxon>
        <taxon>Euheterodonta</taxon>
        <taxon>Imparidentia</taxon>
        <taxon>Neoheterodontei</taxon>
        <taxon>Myida</taxon>
        <taxon>Dreissenoidea</taxon>
        <taxon>Dreissenidae</taxon>
        <taxon>Dreissena</taxon>
    </lineage>
</organism>
<evidence type="ECO:0000313" key="1">
    <source>
        <dbReference type="EMBL" id="KAH3790697.1"/>
    </source>
</evidence>
<reference evidence="1" key="1">
    <citation type="journal article" date="2019" name="bioRxiv">
        <title>The Genome of the Zebra Mussel, Dreissena polymorpha: A Resource for Invasive Species Research.</title>
        <authorList>
            <person name="McCartney M.A."/>
            <person name="Auch B."/>
            <person name="Kono T."/>
            <person name="Mallez S."/>
            <person name="Zhang Y."/>
            <person name="Obille A."/>
            <person name="Becker A."/>
            <person name="Abrahante J.E."/>
            <person name="Garbe J."/>
            <person name="Badalamenti J.P."/>
            <person name="Herman A."/>
            <person name="Mangelson H."/>
            <person name="Liachko I."/>
            <person name="Sullivan S."/>
            <person name="Sone E.D."/>
            <person name="Koren S."/>
            <person name="Silverstein K.A.T."/>
            <person name="Beckman K.B."/>
            <person name="Gohl D.M."/>
        </authorList>
    </citation>
    <scope>NUCLEOTIDE SEQUENCE</scope>
    <source>
        <strain evidence="1">Duluth1</strain>
        <tissue evidence="1">Whole animal</tissue>
    </source>
</reference>